<proteinExistence type="predicted"/>
<feature type="transmembrane region" description="Helical" evidence="1">
    <location>
        <begin position="31"/>
        <end position="56"/>
    </location>
</feature>
<evidence type="ECO:0000313" key="3">
    <source>
        <dbReference type="Proteomes" id="UP001331761"/>
    </source>
</evidence>
<keyword evidence="1" id="KW-0472">Membrane</keyword>
<feature type="transmembrane region" description="Helical" evidence="1">
    <location>
        <begin position="145"/>
        <end position="166"/>
    </location>
</feature>
<dbReference type="AlphaFoldDB" id="A0AAN8IAL6"/>
<keyword evidence="1" id="KW-1133">Transmembrane helix</keyword>
<protein>
    <submittedName>
        <fullName evidence="2">Uncharacterized protein</fullName>
    </submittedName>
</protein>
<sequence>MKNNMKEERRKPVTSSQPHQMIVENFPKWKIFLVQATVPVIIAIPLYCIFNFQYGLKGLNVPLLLSTRDPNYDPCIFFIGLTYRLTALISCLCGYVYLFNTIRRKRARAEFKILLHGVCLVTALVAVIISSLYRRYQIGETSQFMRVFFLTTMLWIPCTNILVTIYTTKSLRTRMLHPLRNDNTSMMVVNAFHLTSTKKITGGELTSHRSRCMTF</sequence>
<dbReference type="Proteomes" id="UP001331761">
    <property type="component" value="Unassembled WGS sequence"/>
</dbReference>
<name>A0AAN8IAL6_TRICO</name>
<organism evidence="2 3">
    <name type="scientific">Trichostrongylus colubriformis</name>
    <name type="common">Black scour worm</name>
    <dbReference type="NCBI Taxonomy" id="6319"/>
    <lineage>
        <taxon>Eukaryota</taxon>
        <taxon>Metazoa</taxon>
        <taxon>Ecdysozoa</taxon>
        <taxon>Nematoda</taxon>
        <taxon>Chromadorea</taxon>
        <taxon>Rhabditida</taxon>
        <taxon>Rhabditina</taxon>
        <taxon>Rhabditomorpha</taxon>
        <taxon>Strongyloidea</taxon>
        <taxon>Trichostrongylidae</taxon>
        <taxon>Trichostrongylus</taxon>
    </lineage>
</organism>
<dbReference type="EMBL" id="WIXE01022759">
    <property type="protein sequence ID" value="KAK5967154.1"/>
    <property type="molecule type" value="Genomic_DNA"/>
</dbReference>
<keyword evidence="3" id="KW-1185">Reference proteome</keyword>
<feature type="transmembrane region" description="Helical" evidence="1">
    <location>
        <begin position="111"/>
        <end position="133"/>
    </location>
</feature>
<keyword evidence="1" id="KW-0812">Transmembrane</keyword>
<evidence type="ECO:0000313" key="2">
    <source>
        <dbReference type="EMBL" id="KAK5967154.1"/>
    </source>
</evidence>
<comment type="caution">
    <text evidence="2">The sequence shown here is derived from an EMBL/GenBank/DDBJ whole genome shotgun (WGS) entry which is preliminary data.</text>
</comment>
<gene>
    <name evidence="2" type="ORF">GCK32_010672</name>
</gene>
<evidence type="ECO:0000256" key="1">
    <source>
        <dbReference type="SAM" id="Phobius"/>
    </source>
</evidence>
<dbReference type="Pfam" id="PF10323">
    <property type="entry name" value="7TM_GPCR_Srv"/>
    <property type="match status" value="1"/>
</dbReference>
<accession>A0AAN8IAL6</accession>
<reference evidence="2 3" key="1">
    <citation type="submission" date="2019-10" db="EMBL/GenBank/DDBJ databases">
        <title>Assembly and Annotation for the nematode Trichostrongylus colubriformis.</title>
        <authorList>
            <person name="Martin J."/>
        </authorList>
    </citation>
    <scope>NUCLEOTIDE SEQUENCE [LARGE SCALE GENOMIC DNA]</scope>
    <source>
        <strain evidence="2">G859</strain>
        <tissue evidence="2">Whole worm</tissue>
    </source>
</reference>
<feature type="transmembrane region" description="Helical" evidence="1">
    <location>
        <begin position="76"/>
        <end position="99"/>
    </location>
</feature>
<dbReference type="InterPro" id="IPR019426">
    <property type="entry name" value="7TM_GPCR_serpentine_rcpt_Srv"/>
</dbReference>